<evidence type="ECO:0000256" key="1">
    <source>
        <dbReference type="ARBA" id="ARBA00010945"/>
    </source>
</evidence>
<keyword evidence="2" id="KW-0227">DNA damage</keyword>
<dbReference type="Gene3D" id="1.10.150.20">
    <property type="entry name" value="5' to 3' exonuclease, C-terminal subdomain"/>
    <property type="match status" value="1"/>
</dbReference>
<dbReference type="EC" id="2.7.7.7" evidence="8"/>
<feature type="compositionally biased region" description="Low complexity" evidence="6">
    <location>
        <begin position="13"/>
        <end position="22"/>
    </location>
</feature>
<dbReference type="InterPro" id="IPR001126">
    <property type="entry name" value="UmuC"/>
</dbReference>
<feature type="compositionally biased region" description="Polar residues" evidence="6">
    <location>
        <begin position="426"/>
        <end position="441"/>
    </location>
</feature>
<dbReference type="InterPro" id="IPR025188">
    <property type="entry name" value="DUF4113"/>
</dbReference>
<keyword evidence="3" id="KW-0741">SOS mutagenesis</keyword>
<organism evidence="8 9">
    <name type="scientific">Polynucleobacter asymbioticus (strain DSM 18221 / CIP 109841 / QLW-P1DMWA-1)</name>
    <name type="common">Polynucleobacter necessarius subsp. asymbioticus</name>
    <dbReference type="NCBI Taxonomy" id="312153"/>
    <lineage>
        <taxon>Bacteria</taxon>
        <taxon>Pseudomonadati</taxon>
        <taxon>Pseudomonadota</taxon>
        <taxon>Betaproteobacteria</taxon>
        <taxon>Burkholderiales</taxon>
        <taxon>Burkholderiaceae</taxon>
        <taxon>Polynucleobacter</taxon>
    </lineage>
</organism>
<dbReference type="Pfam" id="PF13438">
    <property type="entry name" value="DUF4113"/>
    <property type="match status" value="1"/>
</dbReference>
<dbReference type="Gene3D" id="3.40.1170.60">
    <property type="match status" value="1"/>
</dbReference>
<dbReference type="InterPro" id="IPR050116">
    <property type="entry name" value="DNA_polymerase-Y"/>
</dbReference>
<feature type="region of interest" description="Disordered" evidence="6">
    <location>
        <begin position="426"/>
        <end position="450"/>
    </location>
</feature>
<evidence type="ECO:0000256" key="2">
    <source>
        <dbReference type="ARBA" id="ARBA00022763"/>
    </source>
</evidence>
<feature type="domain" description="UmuC" evidence="7">
    <location>
        <begin position="28"/>
        <end position="216"/>
    </location>
</feature>
<dbReference type="EMBL" id="CP000655">
    <property type="protein sequence ID" value="ABP33923.1"/>
    <property type="molecule type" value="Genomic_DNA"/>
</dbReference>
<feature type="region of interest" description="Disordered" evidence="6">
    <location>
        <begin position="1"/>
        <end position="22"/>
    </location>
</feature>
<evidence type="ECO:0000259" key="7">
    <source>
        <dbReference type="PROSITE" id="PS50173"/>
    </source>
</evidence>
<evidence type="ECO:0000256" key="5">
    <source>
        <dbReference type="ARBA" id="ARBA00023236"/>
    </source>
</evidence>
<comment type="similarity">
    <text evidence="1">Belongs to the DNA polymerase type-Y family.</text>
</comment>
<dbReference type="GO" id="GO:0006281">
    <property type="term" value="P:DNA repair"/>
    <property type="evidence" value="ECO:0007669"/>
    <property type="project" value="UniProtKB-KW"/>
</dbReference>
<proteinExistence type="inferred from homology"/>
<dbReference type="SUPFAM" id="SSF56672">
    <property type="entry name" value="DNA/RNA polymerases"/>
    <property type="match status" value="1"/>
</dbReference>
<dbReference type="eggNOG" id="COG0389">
    <property type="taxonomic scope" value="Bacteria"/>
</dbReference>
<dbReference type="PANTHER" id="PTHR11076:SF34">
    <property type="entry name" value="PROTEIN UMUC"/>
    <property type="match status" value="1"/>
</dbReference>
<keyword evidence="8" id="KW-0808">Transferase</keyword>
<dbReference type="GO" id="GO:0005829">
    <property type="term" value="C:cytosol"/>
    <property type="evidence" value="ECO:0007669"/>
    <property type="project" value="TreeGrafter"/>
</dbReference>
<dbReference type="PROSITE" id="PS50173">
    <property type="entry name" value="UMUC"/>
    <property type="match status" value="1"/>
</dbReference>
<accession>A4SWQ9</accession>
<evidence type="ECO:0000256" key="6">
    <source>
        <dbReference type="SAM" id="MobiDB-lite"/>
    </source>
</evidence>
<dbReference type="InterPro" id="IPR043128">
    <property type="entry name" value="Rev_trsase/Diguanyl_cyclase"/>
</dbReference>
<dbReference type="GO" id="GO:0003684">
    <property type="term" value="F:damaged DNA binding"/>
    <property type="evidence" value="ECO:0007669"/>
    <property type="project" value="InterPro"/>
</dbReference>
<name>A4SWQ9_POLAQ</name>
<dbReference type="NCBIfam" id="NF002955">
    <property type="entry name" value="PRK03609.1"/>
    <property type="match status" value="1"/>
</dbReference>
<dbReference type="PANTHER" id="PTHR11076">
    <property type="entry name" value="DNA REPAIR POLYMERASE UMUC / TRANSFERASE FAMILY MEMBER"/>
    <property type="match status" value="1"/>
</dbReference>
<dbReference type="GO" id="GO:0009432">
    <property type="term" value="P:SOS response"/>
    <property type="evidence" value="ECO:0007669"/>
    <property type="project" value="UniProtKB-KW"/>
</dbReference>
<gene>
    <name evidence="8" type="ordered locus">Pnuc_0705</name>
</gene>
<evidence type="ECO:0000313" key="9">
    <source>
        <dbReference type="Proteomes" id="UP000000231"/>
    </source>
</evidence>
<keyword evidence="8" id="KW-0548">Nucleotidyltransferase</keyword>
<dbReference type="GO" id="GO:0042276">
    <property type="term" value="P:error-prone translesion synthesis"/>
    <property type="evidence" value="ECO:0007669"/>
    <property type="project" value="TreeGrafter"/>
</dbReference>
<evidence type="ECO:0000256" key="3">
    <source>
        <dbReference type="ARBA" id="ARBA00023199"/>
    </source>
</evidence>
<protein>
    <submittedName>
        <fullName evidence="8">DNA-directed DNA polymerase</fullName>
        <ecNumber evidence="8">2.7.7.7</ecNumber>
    </submittedName>
</protein>
<dbReference type="GO" id="GO:0003887">
    <property type="term" value="F:DNA-directed DNA polymerase activity"/>
    <property type="evidence" value="ECO:0007669"/>
    <property type="project" value="UniProtKB-KW"/>
</dbReference>
<evidence type="ECO:0000256" key="4">
    <source>
        <dbReference type="ARBA" id="ARBA00023204"/>
    </source>
</evidence>
<dbReference type="HOGENOM" id="CLU_012348_3_0_4"/>
<dbReference type="Pfam" id="PF00817">
    <property type="entry name" value="IMS"/>
    <property type="match status" value="1"/>
</dbReference>
<reference evidence="8 9" key="1">
    <citation type="journal article" date="2012" name="Stand. Genomic Sci.">
        <title>Complete genome sequence of Polynucleobacter necessarius subsp. asymbioticus type strain (QLW-P1DMWA-1(T)).</title>
        <authorList>
            <person name="Meincke L."/>
            <person name="Copeland A."/>
            <person name="Lapidus A."/>
            <person name="Lucas S."/>
            <person name="Berry K.W."/>
            <person name="Del Rio T.G."/>
            <person name="Hammon N."/>
            <person name="Dalin E."/>
            <person name="Tice H."/>
            <person name="Pitluck S."/>
            <person name="Richardson P."/>
            <person name="Bruce D."/>
            <person name="Goodwin L."/>
            <person name="Han C."/>
            <person name="Tapia R."/>
            <person name="Detter J.C."/>
            <person name="Schmutz J."/>
            <person name="Brettin T."/>
            <person name="Larimer F."/>
            <person name="Land M."/>
            <person name="Hauser L."/>
            <person name="Kyrpides N.C."/>
            <person name="Ivanova N."/>
            <person name="Goker M."/>
            <person name="Woyke T."/>
            <person name="Wu Q.L."/>
            <person name="Pockl M."/>
            <person name="Hahn M.W."/>
            <person name="Klenk H.P."/>
        </authorList>
    </citation>
    <scope>NUCLEOTIDE SEQUENCE [LARGE SCALE GENOMIC DNA]</scope>
    <source>
        <strain evidence="9">DSM 18221 / CIP 109841 / QLW-P1DMWA-1</strain>
    </source>
</reference>
<sequence length="450" mass="50072">MPALEMENEMTHSHNPSLSPSNSSSPLFALVDVNNFYVSCERVFQPKLEDVPMVVLSNNDGCAVARSAEVKALGIKTGTPWFQMQELAKKHGIQAYSSNYTLYGDMSSRVVEVLRAFTPNLEVYSIDESFLQIETVLKQYQDTVELGRSMKEKVRDTTGLPVCVGIGASKTLAKFANHLAKKHQQFAGVCDVNAMPKEEFYQWMSETSVAEVWGIGRQLAKKLKAQNIHSVFDLLQASPQAMRQQYGVVMERLCYELRGVSCLKLEEVAPAKQQIIASRSFGKLVTKLEELAESVAMHAARAAEKLRSQNGTTGALTVFIQTNPFKQNEPQHHQSITIPLSDPSDNTLTLTNAALKGLKQIYQSGFRYKKAGVILNLISDKPTAQQSLFEDIETKGKSAHLMKAVDEINSRFGNAAIRSAAMGTKQEWQMRSGNRSPNYTTRWDELPVAR</sequence>
<dbReference type="Proteomes" id="UP000000231">
    <property type="component" value="Chromosome"/>
</dbReference>
<keyword evidence="8" id="KW-0239">DNA-directed DNA polymerase</keyword>
<dbReference type="Pfam" id="PF11799">
    <property type="entry name" value="IMS_C"/>
    <property type="match status" value="1"/>
</dbReference>
<keyword evidence="5" id="KW-0742">SOS response</keyword>
<dbReference type="KEGG" id="pnu:Pnuc_0705"/>
<dbReference type="Gene3D" id="3.30.70.270">
    <property type="match status" value="1"/>
</dbReference>
<dbReference type="InterPro" id="IPR043502">
    <property type="entry name" value="DNA/RNA_pol_sf"/>
</dbReference>
<dbReference type="AlphaFoldDB" id="A4SWQ9"/>
<dbReference type="InterPro" id="IPR017961">
    <property type="entry name" value="DNA_pol_Y-fam_little_finger"/>
</dbReference>
<evidence type="ECO:0000313" key="8">
    <source>
        <dbReference type="EMBL" id="ABP33923.1"/>
    </source>
</evidence>
<keyword evidence="4" id="KW-0234">DNA repair</keyword>
<keyword evidence="9" id="KW-1185">Reference proteome</keyword>
<dbReference type="CDD" id="cd01700">
    <property type="entry name" value="PolY_Pol_V_umuC"/>
    <property type="match status" value="1"/>
</dbReference>